<dbReference type="SMART" id="SM00173">
    <property type="entry name" value="RAS"/>
    <property type="match status" value="1"/>
</dbReference>
<dbReference type="CDD" id="cd21442">
    <property type="entry name" value="SNARE_NTD_STX6-like"/>
    <property type="match status" value="1"/>
</dbReference>
<evidence type="ECO:0000313" key="19">
    <source>
        <dbReference type="Proteomes" id="UP000824469"/>
    </source>
</evidence>
<comment type="similarity">
    <text evidence="2">Belongs to the syntaxin family.</text>
</comment>
<dbReference type="InterPro" id="IPR050227">
    <property type="entry name" value="Rab"/>
</dbReference>
<dbReference type="Gene3D" id="3.40.1000.10">
    <property type="entry name" value="Mog1/PsbP, alpha/beta/alpha sandwich"/>
    <property type="match status" value="1"/>
</dbReference>
<dbReference type="PROSITE" id="PS51417">
    <property type="entry name" value="ARF"/>
    <property type="match status" value="1"/>
</dbReference>
<evidence type="ECO:0000256" key="2">
    <source>
        <dbReference type="ARBA" id="ARBA00009063"/>
    </source>
</evidence>
<dbReference type="GO" id="GO:0005525">
    <property type="term" value="F:GTP binding"/>
    <property type="evidence" value="ECO:0007669"/>
    <property type="project" value="UniProtKB-KW"/>
</dbReference>
<keyword evidence="4" id="KW-0812">Transmembrane</keyword>
<organism evidence="18 19">
    <name type="scientific">Taxus chinensis</name>
    <name type="common">Chinese yew</name>
    <name type="synonym">Taxus wallichiana var. chinensis</name>
    <dbReference type="NCBI Taxonomy" id="29808"/>
    <lineage>
        <taxon>Eukaryota</taxon>
        <taxon>Viridiplantae</taxon>
        <taxon>Streptophyta</taxon>
        <taxon>Embryophyta</taxon>
        <taxon>Tracheophyta</taxon>
        <taxon>Spermatophyta</taxon>
        <taxon>Pinopsida</taxon>
        <taxon>Pinidae</taxon>
        <taxon>Conifers II</taxon>
        <taxon>Cupressales</taxon>
        <taxon>Taxaceae</taxon>
        <taxon>Taxus</taxon>
    </lineage>
</organism>
<dbReference type="PROSITE" id="PS51421">
    <property type="entry name" value="RAS"/>
    <property type="match status" value="1"/>
</dbReference>
<comment type="similarity">
    <text evidence="1">Belongs to the small GTPase superfamily. Rab family.</text>
</comment>
<feature type="region of interest" description="Disordered" evidence="15">
    <location>
        <begin position="593"/>
        <end position="615"/>
    </location>
</feature>
<dbReference type="SUPFAM" id="SSF52540">
    <property type="entry name" value="P-loop containing nucleoside triphosphate hydrolases"/>
    <property type="match status" value="1"/>
</dbReference>
<dbReference type="GO" id="GO:0005509">
    <property type="term" value="F:calcium ion binding"/>
    <property type="evidence" value="ECO:0007669"/>
    <property type="project" value="InterPro"/>
</dbReference>
<evidence type="ECO:0000256" key="7">
    <source>
        <dbReference type="ARBA" id="ARBA00022989"/>
    </source>
</evidence>
<dbReference type="GO" id="GO:0009654">
    <property type="term" value="C:photosystem II oxygen evolving complex"/>
    <property type="evidence" value="ECO:0007669"/>
    <property type="project" value="InterPro"/>
</dbReference>
<evidence type="ECO:0000256" key="9">
    <source>
        <dbReference type="ARBA" id="ARBA00023134"/>
    </source>
</evidence>
<dbReference type="SUPFAM" id="SSF47661">
    <property type="entry name" value="t-snare proteins"/>
    <property type="match status" value="1"/>
</dbReference>
<dbReference type="InterPro" id="IPR027417">
    <property type="entry name" value="P-loop_NTPase"/>
</dbReference>
<dbReference type="SMART" id="SM00175">
    <property type="entry name" value="RAB"/>
    <property type="match status" value="1"/>
</dbReference>
<dbReference type="PANTHER" id="PTHR47977">
    <property type="entry name" value="RAS-RELATED PROTEIN RAB"/>
    <property type="match status" value="1"/>
</dbReference>
<keyword evidence="12" id="KW-0636">Prenylation</keyword>
<evidence type="ECO:0000256" key="15">
    <source>
        <dbReference type="SAM" id="MobiDB-lite"/>
    </source>
</evidence>
<evidence type="ECO:0000259" key="17">
    <source>
        <dbReference type="Pfam" id="PF09177"/>
    </source>
</evidence>
<feature type="domain" description="Syntaxin 6/10/61 N-terminal" evidence="17">
    <location>
        <begin position="358"/>
        <end position="459"/>
    </location>
</feature>
<evidence type="ECO:0000259" key="16">
    <source>
        <dbReference type="Pfam" id="PF01789"/>
    </source>
</evidence>
<dbReference type="InterPro" id="IPR016123">
    <property type="entry name" value="Mog1/PsbP_a/b/a-sand"/>
</dbReference>
<feature type="region of interest" description="Disordered" evidence="15">
    <location>
        <begin position="257"/>
        <end position="286"/>
    </location>
</feature>
<keyword evidence="9" id="KW-0342">GTP-binding</keyword>
<dbReference type="InterPro" id="IPR010989">
    <property type="entry name" value="SNARE"/>
</dbReference>
<name>A0AA38FNC7_TAXCH</name>
<accession>A0AA38FNC7</accession>
<feature type="compositionally biased region" description="Basic and acidic residues" evidence="15">
    <location>
        <begin position="260"/>
        <end position="286"/>
    </location>
</feature>
<dbReference type="PROSITE" id="PS51420">
    <property type="entry name" value="RHO"/>
    <property type="match status" value="1"/>
</dbReference>
<gene>
    <name evidence="18" type="ORF">KI387_035346</name>
</gene>
<keyword evidence="19" id="KW-1185">Reference proteome</keyword>
<dbReference type="GO" id="GO:0019898">
    <property type="term" value="C:extrinsic component of membrane"/>
    <property type="evidence" value="ECO:0007669"/>
    <property type="project" value="InterPro"/>
</dbReference>
<evidence type="ECO:0000256" key="1">
    <source>
        <dbReference type="ARBA" id="ARBA00006270"/>
    </source>
</evidence>
<evidence type="ECO:0000313" key="18">
    <source>
        <dbReference type="EMBL" id="KAH9307435.1"/>
    </source>
</evidence>
<dbReference type="InterPro" id="IPR001806">
    <property type="entry name" value="Small_GTPase"/>
</dbReference>
<dbReference type="Gene3D" id="1.20.58.90">
    <property type="match status" value="1"/>
</dbReference>
<keyword evidence="5" id="KW-0547">Nucleotide-binding</keyword>
<dbReference type="NCBIfam" id="TIGR00231">
    <property type="entry name" value="small_GTP"/>
    <property type="match status" value="1"/>
</dbReference>
<dbReference type="InterPro" id="IPR005225">
    <property type="entry name" value="Small_GTP-bd"/>
</dbReference>
<keyword evidence="11" id="KW-0449">Lipoprotein</keyword>
<dbReference type="GO" id="GO:0048193">
    <property type="term" value="P:Golgi vesicle transport"/>
    <property type="evidence" value="ECO:0007669"/>
    <property type="project" value="InterPro"/>
</dbReference>
<dbReference type="InterPro" id="IPR002683">
    <property type="entry name" value="PsbP_C"/>
</dbReference>
<dbReference type="GO" id="GO:0003924">
    <property type="term" value="F:GTPase activity"/>
    <property type="evidence" value="ECO:0007669"/>
    <property type="project" value="InterPro"/>
</dbReference>
<dbReference type="InterPro" id="IPR015260">
    <property type="entry name" value="Syntaxin-6/10/61_N"/>
</dbReference>
<evidence type="ECO:0000256" key="10">
    <source>
        <dbReference type="ARBA" id="ARBA00023136"/>
    </source>
</evidence>
<evidence type="ECO:0000256" key="6">
    <source>
        <dbReference type="ARBA" id="ARBA00022927"/>
    </source>
</evidence>
<proteinExistence type="inferred from homology"/>
<sequence length="1049" mass="116831">MSLQSLNGIAKLRREGFRPQICVNEGFRLQLLMQNDYLFKLLLIGDSGVGKSCLLLRFADDSYLESYISTIGVDFKIRTVEQDGKMIKLQIWDTAGQERFRTITSSYYRGAHGIIVVYDVTDQDSFNNVKQWLNEINRYASENVNKLLVGNKCDLTARKVVSYETGKAYADSLGIPFLETSAKNATNVEEAFMTMASEIKTRMASQPAMNAGKSGTVKGVERFRGVDFRVVSATGLTGQCDTWGACEQNGGGGCAGERWNGNKEEEGGGQRTGEERKGAREARKAREQGTVGLDHLARDFVAVIGRFSCWALPGSLVVTRGILCHCKRQNSFDVIVCIFGRIRRPIEMTADLYRWEIDPFFTAAEDVQDSADRMESTYRTWLHDRFLVEANPTDMELANSFEFRRRELLIAIGTAKWQLEDFERAVKATAPNVNVYSREDSLSRHMRFIAAIENQIAGIEKALQDSAINDGNGSMQWVDLDDQERDDLAMFLSGGGPCKSSLVRSIRRNSSEQQIKGKFATHTDLQEPKEMVELRLDNTPLFYGETGQSKLQGAMHPDTDRVCALDNNVNGFIETGSTGKDSDFGEELCQRASETRDDCHAGRSTERSTGHKRSASAGAEFGAWKIAIADNDIGERSYDSTSEHFAKGFNLRGFLSNLKFPSKFKVSRSGMKRWKDGEGSTDHSKDKKLSANGTVALLKAEKRVCGSQHNQIPAWELFARTQASHAQSFKTYFVNAHVSKVGNKKAECLALCRPTLMNLLRPERKTVRLQTEKALHGLARQHSASQAAHQSLQYLPQRISQRQPWPTSLALPSIWFGFKYPYSEKMSIKQQKTRRQYVVQATHLVTGEEDHVRDGFGISRRFTVVLGFPMLATMVGGCENALAVKQLQLPGRVPGLSPPDENGMRTYHRPDAKSGGHGVGWSPIIPYAFTVPPDWEEVPVSIADLGGTEIDLRFANKKEGNVSVVVAPVLRFADSDDNVKIEDIGTPEKVIYAFGPEVIGQNIEGKLKNAEVKEHSGRTYYQYELEAPHALITATAAGNRMYLMTVTAN</sequence>
<keyword evidence="7" id="KW-1133">Transmembrane helix</keyword>
<dbReference type="FunFam" id="3.40.50.300:FF:000359">
    <property type="entry name" value="Small GTP-binding protein"/>
    <property type="match status" value="1"/>
</dbReference>
<feature type="compositionally biased region" description="Basic and acidic residues" evidence="15">
    <location>
        <begin position="593"/>
        <end position="609"/>
    </location>
</feature>
<dbReference type="FunFam" id="1.20.58.90:FF:000004">
    <property type="entry name" value="Syntaxin 10"/>
    <property type="match status" value="1"/>
</dbReference>
<dbReference type="Pfam" id="PF09177">
    <property type="entry name" value="STX6_10_61_N"/>
    <property type="match status" value="1"/>
</dbReference>
<reference evidence="18 19" key="1">
    <citation type="journal article" date="2021" name="Nat. Plants">
        <title>The Taxus genome provides insights into paclitaxel biosynthesis.</title>
        <authorList>
            <person name="Xiong X."/>
            <person name="Gou J."/>
            <person name="Liao Q."/>
            <person name="Li Y."/>
            <person name="Zhou Q."/>
            <person name="Bi G."/>
            <person name="Li C."/>
            <person name="Du R."/>
            <person name="Wang X."/>
            <person name="Sun T."/>
            <person name="Guo L."/>
            <person name="Liang H."/>
            <person name="Lu P."/>
            <person name="Wu Y."/>
            <person name="Zhang Z."/>
            <person name="Ro D.K."/>
            <person name="Shang Y."/>
            <person name="Huang S."/>
            <person name="Yan J."/>
        </authorList>
    </citation>
    <scope>NUCLEOTIDE SEQUENCE [LARGE SCALE GENOMIC DNA]</scope>
    <source>
        <strain evidence="18">Ta-2019</strain>
    </source>
</reference>
<dbReference type="PRINTS" id="PR00449">
    <property type="entry name" value="RASTRNSFRMNG"/>
</dbReference>
<keyword evidence="10" id="KW-0472">Membrane</keyword>
<comment type="caution">
    <text evidence="18">The sequence shown here is derived from an EMBL/GenBank/DDBJ whole genome shotgun (WGS) entry which is preliminary data.</text>
</comment>
<dbReference type="AlphaFoldDB" id="A0AA38FNC7"/>
<evidence type="ECO:0000256" key="5">
    <source>
        <dbReference type="ARBA" id="ARBA00022741"/>
    </source>
</evidence>
<dbReference type="SUPFAM" id="SSF55724">
    <property type="entry name" value="Mog1p/PsbP-like"/>
    <property type="match status" value="1"/>
</dbReference>
<dbReference type="GO" id="GO:0005794">
    <property type="term" value="C:Golgi apparatus"/>
    <property type="evidence" value="ECO:0007669"/>
    <property type="project" value="UniProtKB-SubCell"/>
</dbReference>
<evidence type="ECO:0000256" key="14">
    <source>
        <dbReference type="ARBA" id="ARBA00037868"/>
    </source>
</evidence>
<dbReference type="CDD" id="cd01869">
    <property type="entry name" value="Rab1_Ypt1"/>
    <property type="match status" value="1"/>
</dbReference>
<protein>
    <submittedName>
        <fullName evidence="18">Uncharacterized protein</fullName>
    </submittedName>
</protein>
<keyword evidence="3" id="KW-0813">Transport</keyword>
<dbReference type="SMART" id="SM00176">
    <property type="entry name" value="RAN"/>
    <property type="match status" value="1"/>
</dbReference>
<evidence type="ECO:0000256" key="3">
    <source>
        <dbReference type="ARBA" id="ARBA00022448"/>
    </source>
</evidence>
<dbReference type="Pfam" id="PF00071">
    <property type="entry name" value="Ras"/>
    <property type="match status" value="1"/>
</dbReference>
<dbReference type="GO" id="GO:0015031">
    <property type="term" value="P:protein transport"/>
    <property type="evidence" value="ECO:0007669"/>
    <property type="project" value="UniProtKB-KW"/>
</dbReference>
<dbReference type="Gene3D" id="3.40.50.300">
    <property type="entry name" value="P-loop containing nucleotide triphosphate hydrolases"/>
    <property type="match status" value="1"/>
</dbReference>
<dbReference type="SMART" id="SM00174">
    <property type="entry name" value="RHO"/>
    <property type="match status" value="1"/>
</dbReference>
<dbReference type="SMART" id="SM00177">
    <property type="entry name" value="ARF"/>
    <property type="match status" value="1"/>
</dbReference>
<evidence type="ECO:0000256" key="13">
    <source>
        <dbReference type="ARBA" id="ARBA00037801"/>
    </source>
</evidence>
<dbReference type="EMBL" id="JAHRHJ020000007">
    <property type="protein sequence ID" value="KAH9307435.1"/>
    <property type="molecule type" value="Genomic_DNA"/>
</dbReference>
<dbReference type="PROSITE" id="PS51419">
    <property type="entry name" value="RAB"/>
    <property type="match status" value="1"/>
</dbReference>
<evidence type="ECO:0000256" key="8">
    <source>
        <dbReference type="ARBA" id="ARBA00023034"/>
    </source>
</evidence>
<evidence type="ECO:0000256" key="11">
    <source>
        <dbReference type="ARBA" id="ARBA00023288"/>
    </source>
</evidence>
<dbReference type="Pfam" id="PF01789">
    <property type="entry name" value="PsbP"/>
    <property type="match status" value="1"/>
</dbReference>
<feature type="domain" description="PsbP C-terminal" evidence="16">
    <location>
        <begin position="927"/>
        <end position="1048"/>
    </location>
</feature>
<evidence type="ECO:0000256" key="12">
    <source>
        <dbReference type="ARBA" id="ARBA00023289"/>
    </source>
</evidence>
<dbReference type="GO" id="GO:0015979">
    <property type="term" value="P:photosynthesis"/>
    <property type="evidence" value="ECO:0007669"/>
    <property type="project" value="InterPro"/>
</dbReference>
<comment type="subcellular location">
    <subcellularLocation>
        <location evidence="14">Endomembrane system</location>
        <topology evidence="14">Lipid-anchor</topology>
    </subcellularLocation>
    <subcellularLocation>
        <location evidence="13">Golgi apparatus</location>
        <location evidence="13">trans-Golgi network membrane</location>
        <topology evidence="13">Single-pass type IV membrane protein</topology>
    </subcellularLocation>
</comment>
<keyword evidence="8" id="KW-0333">Golgi apparatus</keyword>
<keyword evidence="6" id="KW-0653">Protein transport</keyword>
<dbReference type="Proteomes" id="UP000824469">
    <property type="component" value="Unassembled WGS sequence"/>
</dbReference>
<dbReference type="InterPro" id="IPR057289">
    <property type="entry name" value="Rab1/Ypt1"/>
</dbReference>
<evidence type="ECO:0000256" key="4">
    <source>
        <dbReference type="ARBA" id="ARBA00022692"/>
    </source>
</evidence>
<feature type="non-terminal residue" evidence="18">
    <location>
        <position position="1049"/>
    </location>
</feature>